<evidence type="ECO:0000259" key="10">
    <source>
        <dbReference type="PROSITE" id="PS51352"/>
    </source>
</evidence>
<dbReference type="InterPro" id="IPR036249">
    <property type="entry name" value="Thioredoxin-like_sf"/>
</dbReference>
<feature type="site" description="Deprotonates C-terminal active site Cys" evidence="8">
    <location>
        <position position="22"/>
    </location>
</feature>
<dbReference type="PROSITE" id="PS51352">
    <property type="entry name" value="THIOREDOXIN_2"/>
    <property type="match status" value="1"/>
</dbReference>
<feature type="disulfide bond" description="Redox-active" evidence="9">
    <location>
        <begin position="28"/>
        <end position="31"/>
    </location>
</feature>
<evidence type="ECO:0000313" key="11">
    <source>
        <dbReference type="EMBL" id="HIU13556.1"/>
    </source>
</evidence>
<dbReference type="Pfam" id="PF00085">
    <property type="entry name" value="Thioredoxin"/>
    <property type="match status" value="1"/>
</dbReference>
<comment type="caution">
    <text evidence="11">The sequence shown here is derived from an EMBL/GenBank/DDBJ whole genome shotgun (WGS) entry which is preliminary data.</text>
</comment>
<keyword evidence="4" id="KW-0249">Electron transport</keyword>
<dbReference type="GO" id="GO:0015035">
    <property type="term" value="F:protein-disulfide reductase activity"/>
    <property type="evidence" value="ECO:0007669"/>
    <property type="project" value="InterPro"/>
</dbReference>
<proteinExistence type="inferred from homology"/>
<feature type="site" description="Contributes to redox potential value" evidence="8">
    <location>
        <position position="29"/>
    </location>
</feature>
<evidence type="ECO:0000256" key="7">
    <source>
        <dbReference type="PIRNR" id="PIRNR000077"/>
    </source>
</evidence>
<evidence type="ECO:0000256" key="8">
    <source>
        <dbReference type="PIRSR" id="PIRSR000077-1"/>
    </source>
</evidence>
<dbReference type="PANTHER" id="PTHR45663">
    <property type="entry name" value="GEO12009P1"/>
    <property type="match status" value="1"/>
</dbReference>
<dbReference type="Proteomes" id="UP000824175">
    <property type="component" value="Unassembled WGS sequence"/>
</dbReference>
<evidence type="ECO:0000256" key="2">
    <source>
        <dbReference type="ARBA" id="ARBA00020570"/>
    </source>
</evidence>
<dbReference type="PANTHER" id="PTHR45663:SF11">
    <property type="entry name" value="GEO12009P1"/>
    <property type="match status" value="1"/>
</dbReference>
<evidence type="ECO:0000256" key="4">
    <source>
        <dbReference type="ARBA" id="ARBA00022982"/>
    </source>
</evidence>
<dbReference type="Gene3D" id="3.40.30.10">
    <property type="entry name" value="Glutaredoxin"/>
    <property type="match status" value="1"/>
</dbReference>
<evidence type="ECO:0000256" key="5">
    <source>
        <dbReference type="ARBA" id="ARBA00023157"/>
    </source>
</evidence>
<evidence type="ECO:0000313" key="12">
    <source>
        <dbReference type="Proteomes" id="UP000824175"/>
    </source>
</evidence>
<dbReference type="GO" id="GO:0005737">
    <property type="term" value="C:cytoplasm"/>
    <property type="evidence" value="ECO:0007669"/>
    <property type="project" value="TreeGrafter"/>
</dbReference>
<evidence type="ECO:0000256" key="6">
    <source>
        <dbReference type="ARBA" id="ARBA00023284"/>
    </source>
</evidence>
<feature type="active site" description="Nucleophile" evidence="8">
    <location>
        <position position="31"/>
    </location>
</feature>
<keyword evidence="6 9" id="KW-0676">Redox-active center</keyword>
<dbReference type="PIRSF" id="PIRSF000077">
    <property type="entry name" value="Thioredoxin"/>
    <property type="match status" value="1"/>
</dbReference>
<dbReference type="CDD" id="cd02947">
    <property type="entry name" value="TRX_family"/>
    <property type="match status" value="1"/>
</dbReference>
<feature type="site" description="Contributes to redox potential value" evidence="8">
    <location>
        <position position="30"/>
    </location>
</feature>
<dbReference type="PROSITE" id="PS00194">
    <property type="entry name" value="THIOREDOXIN_1"/>
    <property type="match status" value="1"/>
</dbReference>
<dbReference type="EMBL" id="DVMJ01000051">
    <property type="protein sequence ID" value="HIU13556.1"/>
    <property type="molecule type" value="Genomic_DNA"/>
</dbReference>
<evidence type="ECO:0000256" key="1">
    <source>
        <dbReference type="ARBA" id="ARBA00008987"/>
    </source>
</evidence>
<dbReference type="InterPro" id="IPR005746">
    <property type="entry name" value="Thioredoxin"/>
</dbReference>
<feature type="active site" description="Nucleophile" evidence="8">
    <location>
        <position position="28"/>
    </location>
</feature>
<evidence type="ECO:0000256" key="3">
    <source>
        <dbReference type="ARBA" id="ARBA00022448"/>
    </source>
</evidence>
<dbReference type="AlphaFoldDB" id="A0A9D1L0Y8"/>
<dbReference type="SUPFAM" id="SSF52833">
    <property type="entry name" value="Thioredoxin-like"/>
    <property type="match status" value="1"/>
</dbReference>
<evidence type="ECO:0000256" key="9">
    <source>
        <dbReference type="PIRSR" id="PIRSR000077-4"/>
    </source>
</evidence>
<comment type="similarity">
    <text evidence="1 7">Belongs to the thioredoxin family.</text>
</comment>
<protein>
    <recommendedName>
        <fullName evidence="2 7">Thioredoxin</fullName>
    </recommendedName>
</protein>
<feature type="domain" description="Thioredoxin" evidence="10">
    <location>
        <begin position="1"/>
        <end position="103"/>
    </location>
</feature>
<dbReference type="InterPro" id="IPR013766">
    <property type="entry name" value="Thioredoxin_domain"/>
</dbReference>
<accession>A0A9D1L0Y8</accession>
<name>A0A9D1L0Y8_9FIRM</name>
<keyword evidence="3" id="KW-0813">Transport</keyword>
<reference evidence="11" key="1">
    <citation type="submission" date="2020-10" db="EMBL/GenBank/DDBJ databases">
        <authorList>
            <person name="Gilroy R."/>
        </authorList>
    </citation>
    <scope>NUCLEOTIDE SEQUENCE</scope>
    <source>
        <strain evidence="11">CHK195-11698</strain>
    </source>
</reference>
<gene>
    <name evidence="11" type="ORF">IAD15_05750</name>
</gene>
<keyword evidence="5 9" id="KW-1015">Disulfide bond</keyword>
<sequence length="103" mass="11755">MLKEVTSQEFKEMYQDGVVVADFFSTTCGPCKMLSFVLADVDKTLGDKVKILKVDFDKNKDLTDEYKVVGYPTLIFMKDGVEVKRLQGLQQKPLIIKTIEEQL</sequence>
<dbReference type="InterPro" id="IPR017937">
    <property type="entry name" value="Thioredoxin_CS"/>
</dbReference>
<reference evidence="11" key="2">
    <citation type="journal article" date="2021" name="PeerJ">
        <title>Extensive microbial diversity within the chicken gut microbiome revealed by metagenomics and culture.</title>
        <authorList>
            <person name="Gilroy R."/>
            <person name="Ravi A."/>
            <person name="Getino M."/>
            <person name="Pursley I."/>
            <person name="Horton D.L."/>
            <person name="Alikhan N.F."/>
            <person name="Baker D."/>
            <person name="Gharbi K."/>
            <person name="Hall N."/>
            <person name="Watson M."/>
            <person name="Adriaenssens E.M."/>
            <person name="Foster-Nyarko E."/>
            <person name="Jarju S."/>
            <person name="Secka A."/>
            <person name="Antonio M."/>
            <person name="Oren A."/>
            <person name="Chaudhuri R.R."/>
            <person name="La Ragione R."/>
            <person name="Hildebrand F."/>
            <person name="Pallen M.J."/>
        </authorList>
    </citation>
    <scope>NUCLEOTIDE SEQUENCE</scope>
    <source>
        <strain evidence="11">CHK195-11698</strain>
    </source>
</reference>
<organism evidence="11 12">
    <name type="scientific">Candidatus Fimiplasma intestinipullorum</name>
    <dbReference type="NCBI Taxonomy" id="2840825"/>
    <lineage>
        <taxon>Bacteria</taxon>
        <taxon>Bacillati</taxon>
        <taxon>Bacillota</taxon>
        <taxon>Clostridia</taxon>
        <taxon>Eubacteriales</taxon>
        <taxon>Candidatus Fimiplasma</taxon>
    </lineage>
</organism>